<name>A0A5K7S7G4_9BACT</name>
<feature type="transmembrane region" description="Helical" evidence="5">
    <location>
        <begin position="103"/>
        <end position="124"/>
    </location>
</feature>
<reference evidence="6" key="1">
    <citation type="journal article" date="2020" name="Int. J. Syst. Evol. Microbiol.">
        <title>Aquipluma nitroreducens gen. nov. sp. nov., a novel facultatively anaerobic bacterium isolated from a freshwater lake.</title>
        <authorList>
            <person name="Watanabe M."/>
            <person name="Kojima H."/>
            <person name="Fukui M."/>
        </authorList>
    </citation>
    <scope>NUCLEOTIDE SEQUENCE</scope>
    <source>
        <strain evidence="6">MeG22</strain>
    </source>
</reference>
<dbReference type="AlphaFoldDB" id="A0A5K7S7G4"/>
<dbReference type="PANTHER" id="PTHR43847:SF1">
    <property type="entry name" value="BLL3993 PROTEIN"/>
    <property type="match status" value="1"/>
</dbReference>
<evidence type="ECO:0000256" key="4">
    <source>
        <dbReference type="ARBA" id="ARBA00023136"/>
    </source>
</evidence>
<organism evidence="6 7">
    <name type="scientific">Aquipluma nitroreducens</name>
    <dbReference type="NCBI Taxonomy" id="2010828"/>
    <lineage>
        <taxon>Bacteria</taxon>
        <taxon>Pseudomonadati</taxon>
        <taxon>Bacteroidota</taxon>
        <taxon>Bacteroidia</taxon>
        <taxon>Marinilabiliales</taxon>
        <taxon>Prolixibacteraceae</taxon>
        <taxon>Aquipluma</taxon>
    </lineage>
</organism>
<feature type="transmembrane region" description="Helical" evidence="5">
    <location>
        <begin position="33"/>
        <end position="52"/>
    </location>
</feature>
<dbReference type="InterPro" id="IPR007269">
    <property type="entry name" value="ICMT_MeTrfase"/>
</dbReference>
<dbReference type="EMBL" id="AP018694">
    <property type="protein sequence ID" value="BBE17460.1"/>
    <property type="molecule type" value="Genomic_DNA"/>
</dbReference>
<sequence length="223" mass="25565">MKASYLIKHVFGTFIIFSILFISAGKIAYWQGLIYVSIGFLMVVLNYTVLRIDPELSKERSKPAEDTKKWDKVLLGISFIATISMYVIAGLDSGRYHWSPDFHWSIYLIGAILTALGQLLFLIAQKQNRFFSSTVRIQTDRDHTVCDTGLYKIVRHPAYLGSIIQSVGFPFIFGSLWSTIPVCAMIILLIIRTSLEDETLRNELKGYIEYSGKTRYKIIPYIW</sequence>
<dbReference type="Proteomes" id="UP001193389">
    <property type="component" value="Chromosome"/>
</dbReference>
<dbReference type="InterPro" id="IPR052527">
    <property type="entry name" value="Metal_cation-efflux_comp"/>
</dbReference>
<keyword evidence="3 5" id="KW-1133">Transmembrane helix</keyword>
<gene>
    <name evidence="6" type="ORF">AQPE_1610</name>
</gene>
<feature type="transmembrane region" description="Helical" evidence="5">
    <location>
        <begin position="7"/>
        <end position="27"/>
    </location>
</feature>
<keyword evidence="4 5" id="KW-0472">Membrane</keyword>
<feature type="transmembrane region" description="Helical" evidence="5">
    <location>
        <begin position="73"/>
        <end position="91"/>
    </location>
</feature>
<evidence type="ECO:0000313" key="6">
    <source>
        <dbReference type="EMBL" id="BBE17460.1"/>
    </source>
</evidence>
<evidence type="ECO:0000256" key="2">
    <source>
        <dbReference type="ARBA" id="ARBA00022692"/>
    </source>
</evidence>
<protein>
    <recommendedName>
        <fullName evidence="8">Steroid 5-alpha reductase C-terminal domain-containing protein</fullName>
    </recommendedName>
</protein>
<keyword evidence="2 5" id="KW-0812">Transmembrane</keyword>
<dbReference type="PANTHER" id="PTHR43847">
    <property type="entry name" value="BLL3993 PROTEIN"/>
    <property type="match status" value="1"/>
</dbReference>
<dbReference type="Pfam" id="PF04140">
    <property type="entry name" value="ICMT"/>
    <property type="match status" value="1"/>
</dbReference>
<accession>A0A5K7S7G4</accession>
<dbReference type="RefSeq" id="WP_318350453.1">
    <property type="nucleotide sequence ID" value="NZ_AP018694.1"/>
</dbReference>
<dbReference type="GO" id="GO:0016020">
    <property type="term" value="C:membrane"/>
    <property type="evidence" value="ECO:0007669"/>
    <property type="project" value="UniProtKB-SubCell"/>
</dbReference>
<dbReference type="GO" id="GO:0004671">
    <property type="term" value="F:protein C-terminal S-isoprenylcysteine carboxyl O-methyltransferase activity"/>
    <property type="evidence" value="ECO:0007669"/>
    <property type="project" value="InterPro"/>
</dbReference>
<evidence type="ECO:0008006" key="8">
    <source>
        <dbReference type="Google" id="ProtNLM"/>
    </source>
</evidence>
<evidence type="ECO:0000313" key="7">
    <source>
        <dbReference type="Proteomes" id="UP001193389"/>
    </source>
</evidence>
<proteinExistence type="predicted"/>
<evidence type="ECO:0000256" key="3">
    <source>
        <dbReference type="ARBA" id="ARBA00022989"/>
    </source>
</evidence>
<feature type="transmembrane region" description="Helical" evidence="5">
    <location>
        <begin position="169"/>
        <end position="191"/>
    </location>
</feature>
<comment type="subcellular location">
    <subcellularLocation>
        <location evidence="1">Membrane</location>
        <topology evidence="1">Multi-pass membrane protein</topology>
    </subcellularLocation>
</comment>
<evidence type="ECO:0000256" key="1">
    <source>
        <dbReference type="ARBA" id="ARBA00004141"/>
    </source>
</evidence>
<keyword evidence="7" id="KW-1185">Reference proteome</keyword>
<dbReference type="Gene3D" id="1.20.120.1630">
    <property type="match status" value="1"/>
</dbReference>
<dbReference type="KEGG" id="anf:AQPE_1610"/>
<evidence type="ECO:0000256" key="5">
    <source>
        <dbReference type="SAM" id="Phobius"/>
    </source>
</evidence>